<name>A0A927Q366_9ACTN</name>
<dbReference type="Proteomes" id="UP000616839">
    <property type="component" value="Unassembled WGS sequence"/>
</dbReference>
<dbReference type="RefSeq" id="WP_192143617.1">
    <property type="nucleotide sequence ID" value="NZ_JACYXZ010000003.1"/>
</dbReference>
<organism evidence="2 3">
    <name type="scientific">Nocardioides donggukensis</name>
    <dbReference type="NCBI Taxonomy" id="2774019"/>
    <lineage>
        <taxon>Bacteria</taxon>
        <taxon>Bacillati</taxon>
        <taxon>Actinomycetota</taxon>
        <taxon>Actinomycetes</taxon>
        <taxon>Propionibacteriales</taxon>
        <taxon>Nocardioidaceae</taxon>
        <taxon>Nocardioides</taxon>
    </lineage>
</organism>
<dbReference type="InterPro" id="IPR002744">
    <property type="entry name" value="MIP18-like"/>
</dbReference>
<dbReference type="Gene3D" id="3.30.300.130">
    <property type="entry name" value="Fe-S cluster assembly (FSCA)"/>
    <property type="match status" value="1"/>
</dbReference>
<dbReference type="InterPro" id="IPR034904">
    <property type="entry name" value="FSCA_dom_sf"/>
</dbReference>
<comment type="caution">
    <text evidence="2">The sequence shown here is derived from an EMBL/GenBank/DDBJ whole genome shotgun (WGS) entry which is preliminary data.</text>
</comment>
<dbReference type="SUPFAM" id="SSF117916">
    <property type="entry name" value="Fe-S cluster assembly (FSCA) domain-like"/>
    <property type="match status" value="1"/>
</dbReference>
<keyword evidence="3" id="KW-1185">Reference proteome</keyword>
<dbReference type="EMBL" id="JACYXZ010000003">
    <property type="protein sequence ID" value="MBD8870301.1"/>
    <property type="molecule type" value="Genomic_DNA"/>
</dbReference>
<proteinExistence type="predicted"/>
<protein>
    <submittedName>
        <fullName evidence="2">Iron-sulfur cluster assembly protein</fullName>
    </submittedName>
</protein>
<evidence type="ECO:0000313" key="3">
    <source>
        <dbReference type="Proteomes" id="UP000616839"/>
    </source>
</evidence>
<feature type="domain" description="MIP18 family-like" evidence="1">
    <location>
        <begin position="17"/>
        <end position="89"/>
    </location>
</feature>
<dbReference type="Pfam" id="PF01883">
    <property type="entry name" value="FeS_assembly_P"/>
    <property type="match status" value="1"/>
</dbReference>
<evidence type="ECO:0000313" key="2">
    <source>
        <dbReference type="EMBL" id="MBD8870301.1"/>
    </source>
</evidence>
<accession>A0A927Q366</accession>
<dbReference type="AlphaFoldDB" id="A0A927Q366"/>
<evidence type="ECO:0000259" key="1">
    <source>
        <dbReference type="Pfam" id="PF01883"/>
    </source>
</evidence>
<sequence length="251" mass="26741">MTAGATQEATPGTTLSEVLAALDTVRDPEIDEPVTSLGFVSACTLADDGTARVRLRLPTYFCAPNFAFLMVADAYDAVVAVPGVRAAEVVLEDHFAAEAINGGVAARAGFADSFVGLAEGELDELRTGFVRKAVLAGTDRVCRPLIAEGRTPEELASLRLGDVPPTADRERLRARRAELGLPASDDAPLLVDPTTGEPVGTEALPKHLARSRLTRVNLEANGGICRGMLQHRYGTRGEGQRDDMDEMEEVR</sequence>
<reference evidence="2" key="1">
    <citation type="submission" date="2020-09" db="EMBL/GenBank/DDBJ databases">
        <title>Nocardioides sp. strain MJB4 16S ribosomal RNA gene Genome sequencing and assembly.</title>
        <authorList>
            <person name="Kim I."/>
        </authorList>
    </citation>
    <scope>NUCLEOTIDE SEQUENCE</scope>
    <source>
        <strain evidence="2">MJB4</strain>
    </source>
</reference>
<gene>
    <name evidence="2" type="ORF">IE331_11760</name>
</gene>